<evidence type="ECO:0000313" key="1">
    <source>
        <dbReference type="EMBL" id="CVI63524.1"/>
    </source>
</evidence>
<dbReference type="Gene3D" id="3.30.1330.40">
    <property type="entry name" value="RutC-like"/>
    <property type="match status" value="1"/>
</dbReference>
<comment type="caution">
    <text evidence="1">The sequence shown here is derived from an EMBL/GenBank/DDBJ whole genome shotgun (WGS) entry which is preliminary data.</text>
</comment>
<dbReference type="PANTHER" id="PTHR47328">
    <property type="match status" value="1"/>
</dbReference>
<dbReference type="InterPro" id="IPR035959">
    <property type="entry name" value="RutC-like_sf"/>
</dbReference>
<dbReference type="SUPFAM" id="SSF55298">
    <property type="entry name" value="YjgF-like"/>
    <property type="match status" value="1"/>
</dbReference>
<accession>A0A1S7U9B3</accession>
<gene>
    <name evidence="1" type="ORF">AGR7A_pAt20265</name>
</gene>
<dbReference type="Pfam" id="PF01042">
    <property type="entry name" value="Ribonuc_L-PSP"/>
    <property type="match status" value="1"/>
</dbReference>
<dbReference type="InterPro" id="IPR035709">
    <property type="entry name" value="YoaB-like"/>
</dbReference>
<dbReference type="AlphaFoldDB" id="A0A1S7U9B3"/>
<sequence>MVQRSGIGKRMCQASIHNGTIYLAGQVAAPGKSTGEQTLAVLDQIEGILKEHGSDRSKLLQVTVWLQDMADYDEMNAVWDEWVAPNNGPGRATCQAKLYTDEYRVEMIATAAL</sequence>
<evidence type="ECO:0000313" key="2">
    <source>
        <dbReference type="Proteomes" id="UP000192140"/>
    </source>
</evidence>
<dbReference type="EMBL" id="FCNP01000049">
    <property type="protein sequence ID" value="CVI63524.1"/>
    <property type="molecule type" value="Genomic_DNA"/>
</dbReference>
<dbReference type="InterPro" id="IPR006175">
    <property type="entry name" value="YjgF/YER057c/UK114"/>
</dbReference>
<dbReference type="Proteomes" id="UP000192140">
    <property type="component" value="Unassembled WGS sequence"/>
</dbReference>
<name>A0A1S7U9B3_9HYPH</name>
<protein>
    <submittedName>
        <fullName evidence="1">RutC family protein HD_0322</fullName>
    </submittedName>
</protein>
<dbReference type="CDD" id="cd06150">
    <property type="entry name" value="YjgF_YER057c_UK114_like_2"/>
    <property type="match status" value="1"/>
</dbReference>
<dbReference type="RefSeq" id="WP_080855200.1">
    <property type="nucleotide sequence ID" value="NZ_LT009777.1"/>
</dbReference>
<reference evidence="1" key="1">
    <citation type="submission" date="2016-01" db="EMBL/GenBank/DDBJ databases">
        <authorList>
            <person name="Regsiter A."/>
            <person name="william w."/>
        </authorList>
    </citation>
    <scope>NUCLEOTIDE SEQUENCE</scope>
    <source>
        <strain evidence="1">NCPPB 1641</strain>
    </source>
</reference>
<keyword evidence="2" id="KW-1185">Reference proteome</keyword>
<proteinExistence type="predicted"/>
<organism evidence="1 2">
    <name type="scientific">Agrobacterium deltaense NCPPB 1641</name>
    <dbReference type="NCBI Taxonomy" id="1183425"/>
    <lineage>
        <taxon>Bacteria</taxon>
        <taxon>Pseudomonadati</taxon>
        <taxon>Pseudomonadota</taxon>
        <taxon>Alphaproteobacteria</taxon>
        <taxon>Hyphomicrobiales</taxon>
        <taxon>Rhizobiaceae</taxon>
        <taxon>Rhizobium/Agrobacterium group</taxon>
        <taxon>Agrobacterium</taxon>
    </lineage>
</organism>
<dbReference type="PANTHER" id="PTHR47328:SF1">
    <property type="entry name" value="RUTC FAMILY PROTEIN YOAB"/>
    <property type="match status" value="1"/>
</dbReference>